<dbReference type="InterPro" id="IPR013196">
    <property type="entry name" value="HTH_11"/>
</dbReference>
<dbReference type="Gene3D" id="1.10.10.10">
    <property type="entry name" value="Winged helix-like DNA-binding domain superfamily/Winged helix DNA-binding domain"/>
    <property type="match status" value="1"/>
</dbReference>
<sequence length="228" mass="24851">MYALVEELRAVAPRPRSARWLATRFEVSTRTIERDISALQQSGVPIWVSLGRTGGYALDRTHTLPPLNMTPAEAVAIAVALHRLHGTPFHAPARTALHKLLAVMSPADVHRATELAARIHLVDGADPGPAPVSPAVVEAFTTGRVLDIAYADRFGTTTRRHIEPVGYLGGPTGWYLLAWCRLRDAVRSFRVDRIHDVTPTPELTTPRPLPPNALDIPGKLITRIAIAA</sequence>
<dbReference type="InterPro" id="IPR051534">
    <property type="entry name" value="CBASS_pafABC_assoc_protein"/>
</dbReference>
<dbReference type="PANTHER" id="PTHR34580:SF1">
    <property type="entry name" value="PROTEIN PAFC"/>
    <property type="match status" value="1"/>
</dbReference>
<dbReference type="Proteomes" id="UP001501470">
    <property type="component" value="Unassembled WGS sequence"/>
</dbReference>
<dbReference type="InterPro" id="IPR036388">
    <property type="entry name" value="WH-like_DNA-bd_sf"/>
</dbReference>
<dbReference type="InterPro" id="IPR026881">
    <property type="entry name" value="WYL_dom"/>
</dbReference>
<dbReference type="SUPFAM" id="SSF46785">
    <property type="entry name" value="Winged helix' DNA-binding domain"/>
    <property type="match status" value="1"/>
</dbReference>
<evidence type="ECO:0000313" key="3">
    <source>
        <dbReference type="EMBL" id="GAA1536787.1"/>
    </source>
</evidence>
<proteinExistence type="predicted"/>
<dbReference type="Pfam" id="PF08279">
    <property type="entry name" value="HTH_11"/>
    <property type="match status" value="1"/>
</dbReference>
<evidence type="ECO:0000259" key="2">
    <source>
        <dbReference type="Pfam" id="PF13280"/>
    </source>
</evidence>
<name>A0ABN2BCD2_9ACTN</name>
<dbReference type="PROSITE" id="PS52050">
    <property type="entry name" value="WYL"/>
    <property type="match status" value="1"/>
</dbReference>
<gene>
    <name evidence="3" type="ORF">GCM10009827_064310</name>
</gene>
<dbReference type="InterPro" id="IPR036390">
    <property type="entry name" value="WH_DNA-bd_sf"/>
</dbReference>
<evidence type="ECO:0000313" key="4">
    <source>
        <dbReference type="Proteomes" id="UP001501470"/>
    </source>
</evidence>
<keyword evidence="4" id="KW-1185">Reference proteome</keyword>
<dbReference type="Pfam" id="PF13280">
    <property type="entry name" value="WYL"/>
    <property type="match status" value="1"/>
</dbReference>
<feature type="domain" description="Helix-turn-helix type 11" evidence="1">
    <location>
        <begin position="6"/>
        <end position="56"/>
    </location>
</feature>
<organism evidence="3 4">
    <name type="scientific">Dactylosporangium maewongense</name>
    <dbReference type="NCBI Taxonomy" id="634393"/>
    <lineage>
        <taxon>Bacteria</taxon>
        <taxon>Bacillati</taxon>
        <taxon>Actinomycetota</taxon>
        <taxon>Actinomycetes</taxon>
        <taxon>Micromonosporales</taxon>
        <taxon>Micromonosporaceae</taxon>
        <taxon>Dactylosporangium</taxon>
    </lineage>
</organism>
<evidence type="ECO:0000259" key="1">
    <source>
        <dbReference type="Pfam" id="PF08279"/>
    </source>
</evidence>
<feature type="domain" description="WYL" evidence="2">
    <location>
        <begin position="135"/>
        <end position="198"/>
    </location>
</feature>
<comment type="caution">
    <text evidence="3">The sequence shown here is derived from an EMBL/GenBank/DDBJ whole genome shotgun (WGS) entry which is preliminary data.</text>
</comment>
<reference evidence="3 4" key="1">
    <citation type="journal article" date="2019" name="Int. J. Syst. Evol. Microbiol.">
        <title>The Global Catalogue of Microorganisms (GCM) 10K type strain sequencing project: providing services to taxonomists for standard genome sequencing and annotation.</title>
        <authorList>
            <consortium name="The Broad Institute Genomics Platform"/>
            <consortium name="The Broad Institute Genome Sequencing Center for Infectious Disease"/>
            <person name="Wu L."/>
            <person name="Ma J."/>
        </authorList>
    </citation>
    <scope>NUCLEOTIDE SEQUENCE [LARGE SCALE GENOMIC DNA]</scope>
    <source>
        <strain evidence="3 4">JCM 15933</strain>
    </source>
</reference>
<dbReference type="EMBL" id="BAAAQD010000014">
    <property type="protein sequence ID" value="GAA1536787.1"/>
    <property type="molecule type" value="Genomic_DNA"/>
</dbReference>
<dbReference type="PANTHER" id="PTHR34580">
    <property type="match status" value="1"/>
</dbReference>
<protein>
    <submittedName>
        <fullName evidence="3">YafY family protein</fullName>
    </submittedName>
</protein>
<accession>A0ABN2BCD2</accession>